<accession>A0AA40K1V1</accession>
<gene>
    <name evidence="3" type="ORF">B0T18DRAFT_413962</name>
</gene>
<evidence type="ECO:0000313" key="4">
    <source>
        <dbReference type="Proteomes" id="UP001172155"/>
    </source>
</evidence>
<feature type="region of interest" description="Disordered" evidence="1">
    <location>
        <begin position="35"/>
        <end position="59"/>
    </location>
</feature>
<feature type="chain" id="PRO_5041211862" evidence="2">
    <location>
        <begin position="32"/>
        <end position="137"/>
    </location>
</feature>
<keyword evidence="2" id="KW-0732">Signal</keyword>
<reference evidence="3" key="1">
    <citation type="submission" date="2023-06" db="EMBL/GenBank/DDBJ databases">
        <title>Genome-scale phylogeny and comparative genomics of the fungal order Sordariales.</title>
        <authorList>
            <consortium name="Lawrence Berkeley National Laboratory"/>
            <person name="Hensen N."/>
            <person name="Bonometti L."/>
            <person name="Westerberg I."/>
            <person name="Brannstrom I.O."/>
            <person name="Guillou S."/>
            <person name="Cros-Aarteil S."/>
            <person name="Calhoun S."/>
            <person name="Haridas S."/>
            <person name="Kuo A."/>
            <person name="Mondo S."/>
            <person name="Pangilinan J."/>
            <person name="Riley R."/>
            <person name="LaButti K."/>
            <person name="Andreopoulos B."/>
            <person name="Lipzen A."/>
            <person name="Chen C."/>
            <person name="Yanf M."/>
            <person name="Daum C."/>
            <person name="Ng V."/>
            <person name="Clum A."/>
            <person name="Steindorff A."/>
            <person name="Ohm R."/>
            <person name="Martin F."/>
            <person name="Silar P."/>
            <person name="Natvig D."/>
            <person name="Lalanne C."/>
            <person name="Gautier V."/>
            <person name="Ament-velasquez S.L."/>
            <person name="Kruys A."/>
            <person name="Hutchinson M.I."/>
            <person name="Powell A.J."/>
            <person name="Barry K."/>
            <person name="Miller A.N."/>
            <person name="Grigoriev I.V."/>
            <person name="Debuchy R."/>
            <person name="Gladieux P."/>
            <person name="Thoren M.H."/>
            <person name="Johannesson H."/>
        </authorList>
    </citation>
    <scope>NUCLEOTIDE SEQUENCE</scope>
    <source>
        <strain evidence="3">SMH3187-1</strain>
    </source>
</reference>
<dbReference type="EMBL" id="JAUKUD010000005">
    <property type="protein sequence ID" value="KAK0742873.1"/>
    <property type="molecule type" value="Genomic_DNA"/>
</dbReference>
<comment type="caution">
    <text evidence="3">The sequence shown here is derived from an EMBL/GenBank/DDBJ whole genome shotgun (WGS) entry which is preliminary data.</text>
</comment>
<name>A0AA40K1V1_9PEZI</name>
<proteinExistence type="predicted"/>
<sequence>MALWQRQRNGDSIPRWRPAFRLWFCMWKVAALTDGTATPGPRPGREADGQDRHHRPSAGLAIRESRRRRFLFIVLHVWTRGLDARASAIKSPRLNLDHLISLDKTGRGEMQMPCILFLAGDDMASPFAHSAWRGEIG</sequence>
<evidence type="ECO:0000313" key="3">
    <source>
        <dbReference type="EMBL" id="KAK0742873.1"/>
    </source>
</evidence>
<evidence type="ECO:0000256" key="1">
    <source>
        <dbReference type="SAM" id="MobiDB-lite"/>
    </source>
</evidence>
<organism evidence="3 4">
    <name type="scientific">Schizothecium vesticola</name>
    <dbReference type="NCBI Taxonomy" id="314040"/>
    <lineage>
        <taxon>Eukaryota</taxon>
        <taxon>Fungi</taxon>
        <taxon>Dikarya</taxon>
        <taxon>Ascomycota</taxon>
        <taxon>Pezizomycotina</taxon>
        <taxon>Sordariomycetes</taxon>
        <taxon>Sordariomycetidae</taxon>
        <taxon>Sordariales</taxon>
        <taxon>Schizotheciaceae</taxon>
        <taxon>Schizothecium</taxon>
    </lineage>
</organism>
<evidence type="ECO:0000256" key="2">
    <source>
        <dbReference type="SAM" id="SignalP"/>
    </source>
</evidence>
<dbReference type="Proteomes" id="UP001172155">
    <property type="component" value="Unassembled WGS sequence"/>
</dbReference>
<protein>
    <submittedName>
        <fullName evidence="3">Uncharacterized protein</fullName>
    </submittedName>
</protein>
<keyword evidence="4" id="KW-1185">Reference proteome</keyword>
<dbReference type="AlphaFoldDB" id="A0AA40K1V1"/>
<feature type="signal peptide" evidence="2">
    <location>
        <begin position="1"/>
        <end position="31"/>
    </location>
</feature>